<dbReference type="EMBL" id="JACCBD010000001">
    <property type="protein sequence ID" value="NYD27034.1"/>
    <property type="molecule type" value="Genomic_DNA"/>
</dbReference>
<gene>
    <name evidence="1" type="ORF">BJ960_001837</name>
</gene>
<evidence type="ECO:0008006" key="3">
    <source>
        <dbReference type="Google" id="ProtNLM"/>
    </source>
</evidence>
<reference evidence="1 2" key="1">
    <citation type="submission" date="2020-07" db="EMBL/GenBank/DDBJ databases">
        <title>Sequencing the genomes of 1000 actinobacteria strains.</title>
        <authorList>
            <person name="Klenk H.-P."/>
        </authorList>
    </citation>
    <scope>NUCLEOTIDE SEQUENCE [LARGE SCALE GENOMIC DNA]</scope>
    <source>
        <strain evidence="1 2">DSM 17380</strain>
    </source>
</reference>
<dbReference type="AlphaFoldDB" id="A0A852RFI9"/>
<dbReference type="Proteomes" id="UP000586095">
    <property type="component" value="Unassembled WGS sequence"/>
</dbReference>
<evidence type="ECO:0000313" key="1">
    <source>
        <dbReference type="EMBL" id="NYD27034.1"/>
    </source>
</evidence>
<sequence length="167" mass="17926">MNAAAEAIAHLAGSGWVSAPAHRPRDEAIPRPLAGAPDGLVDWVSAFASLSAPDDAVWFLSLADYGGQTDDAFAWNAFETLSLEVAATEREAARVREFWSAHVPILLCVRGHYAYLAVRADGAVVYGEEPEFEESTVVAESLAGFLASLGDESRDRHELVTRLVFGP</sequence>
<evidence type="ECO:0000313" key="2">
    <source>
        <dbReference type="Proteomes" id="UP000586095"/>
    </source>
</evidence>
<name>A0A852RFI9_9MICO</name>
<proteinExistence type="predicted"/>
<organism evidence="1 2">
    <name type="scientific">Leucobacter aridicollis</name>
    <dbReference type="NCBI Taxonomy" id="283878"/>
    <lineage>
        <taxon>Bacteria</taxon>
        <taxon>Bacillati</taxon>
        <taxon>Actinomycetota</taxon>
        <taxon>Actinomycetes</taxon>
        <taxon>Micrococcales</taxon>
        <taxon>Microbacteriaceae</taxon>
        <taxon>Leucobacter</taxon>
    </lineage>
</organism>
<dbReference type="RefSeq" id="WP_185987074.1">
    <property type="nucleotide sequence ID" value="NZ_BAAALZ010000001.1"/>
</dbReference>
<keyword evidence="2" id="KW-1185">Reference proteome</keyword>
<accession>A0A852RFI9</accession>
<comment type="caution">
    <text evidence="1">The sequence shown here is derived from an EMBL/GenBank/DDBJ whole genome shotgun (WGS) entry which is preliminary data.</text>
</comment>
<protein>
    <recommendedName>
        <fullName evidence="3">Knr4/Smi1-like domain-containing protein</fullName>
    </recommendedName>
</protein>